<accession>A0ABN3N2Q9</accession>
<evidence type="ECO:0000313" key="1">
    <source>
        <dbReference type="EMBL" id="GAA2513190.1"/>
    </source>
</evidence>
<name>A0ABN3N2Q9_9ACTN</name>
<dbReference type="EMBL" id="BAAATA010000080">
    <property type="protein sequence ID" value="GAA2513190.1"/>
    <property type="molecule type" value="Genomic_DNA"/>
</dbReference>
<evidence type="ECO:0000313" key="2">
    <source>
        <dbReference type="Proteomes" id="UP001501358"/>
    </source>
</evidence>
<reference evidence="1 2" key="1">
    <citation type="journal article" date="2019" name="Int. J. Syst. Evol. Microbiol.">
        <title>The Global Catalogue of Microorganisms (GCM) 10K type strain sequencing project: providing services to taxonomists for standard genome sequencing and annotation.</title>
        <authorList>
            <consortium name="The Broad Institute Genomics Platform"/>
            <consortium name="The Broad Institute Genome Sequencing Center for Infectious Disease"/>
            <person name="Wu L."/>
            <person name="Ma J."/>
        </authorList>
    </citation>
    <scope>NUCLEOTIDE SEQUENCE [LARGE SCALE GENOMIC DNA]</scope>
    <source>
        <strain evidence="1 2">JCM 6307</strain>
    </source>
</reference>
<proteinExistence type="predicted"/>
<organism evidence="1 2">
    <name type="scientific">Streptomyces thermolineatus</name>
    <dbReference type="NCBI Taxonomy" id="44033"/>
    <lineage>
        <taxon>Bacteria</taxon>
        <taxon>Bacillati</taxon>
        <taxon>Actinomycetota</taxon>
        <taxon>Actinomycetes</taxon>
        <taxon>Kitasatosporales</taxon>
        <taxon>Streptomycetaceae</taxon>
        <taxon>Streptomyces</taxon>
    </lineage>
</organism>
<dbReference type="RefSeq" id="WP_344386315.1">
    <property type="nucleotide sequence ID" value="NZ_BAAATA010000080.1"/>
</dbReference>
<protein>
    <submittedName>
        <fullName evidence="1">Uncharacterized protein</fullName>
    </submittedName>
</protein>
<sequence length="74" mass="7826">MLFLAEDGNRLIVCTGVWRIPVRVNLSRRQSATTAGAPADHARVCLAAPPAGLNHAATAVDQGEERQLVRAHGA</sequence>
<dbReference type="Proteomes" id="UP001501358">
    <property type="component" value="Unassembled WGS sequence"/>
</dbReference>
<comment type="caution">
    <text evidence="1">The sequence shown here is derived from an EMBL/GenBank/DDBJ whole genome shotgun (WGS) entry which is preliminary data.</text>
</comment>
<keyword evidence="2" id="KW-1185">Reference proteome</keyword>
<gene>
    <name evidence="1" type="ORF">GCM10010406_56100</name>
</gene>